<evidence type="ECO:0000256" key="1">
    <source>
        <dbReference type="ARBA" id="ARBA00022670"/>
    </source>
</evidence>
<dbReference type="Proteomes" id="UP000192934">
    <property type="component" value="Chromosome I"/>
</dbReference>
<dbReference type="InterPro" id="IPR036034">
    <property type="entry name" value="PDZ_sf"/>
</dbReference>
<dbReference type="GO" id="GO:0046872">
    <property type="term" value="F:metal ion binding"/>
    <property type="evidence" value="ECO:0007669"/>
    <property type="project" value="UniProtKB-KW"/>
</dbReference>
<proteinExistence type="inferred from homology"/>
<organism evidence="9 10">
    <name type="scientific">Allosphingosinicella indica</name>
    <dbReference type="NCBI Taxonomy" id="941907"/>
    <lineage>
        <taxon>Bacteria</taxon>
        <taxon>Pseudomonadati</taxon>
        <taxon>Pseudomonadota</taxon>
        <taxon>Alphaproteobacteria</taxon>
        <taxon>Sphingomonadales</taxon>
        <taxon>Sphingomonadaceae</taxon>
        <taxon>Allosphingosinicella</taxon>
    </lineage>
</organism>
<keyword evidence="2" id="KW-0479">Metal-binding</keyword>
<dbReference type="InterPro" id="IPR051156">
    <property type="entry name" value="Mito/Outer_Membr_Metalloprot"/>
</dbReference>
<dbReference type="EMBL" id="LT840185">
    <property type="protein sequence ID" value="SMF62326.1"/>
    <property type="molecule type" value="Genomic_DNA"/>
</dbReference>
<keyword evidence="4 6" id="KW-0862">Zinc</keyword>
<keyword evidence="10" id="KW-1185">Reference proteome</keyword>
<name>A0A1X7G1H0_9SPHN</name>
<dbReference type="Gene3D" id="2.30.42.10">
    <property type="match status" value="1"/>
</dbReference>
<dbReference type="STRING" id="941907.SAMN06295910_0984"/>
<comment type="cofactor">
    <cofactor evidence="6">
        <name>Zn(2+)</name>
        <dbReference type="ChEBI" id="CHEBI:29105"/>
    </cofactor>
    <text evidence="6">Binds 1 zinc ion per subunit.</text>
</comment>
<keyword evidence="5 6" id="KW-0482">Metalloprotease</keyword>
<dbReference type="InterPro" id="IPR001915">
    <property type="entry name" value="Peptidase_M48"/>
</dbReference>
<dbReference type="GO" id="GO:0016020">
    <property type="term" value="C:membrane"/>
    <property type="evidence" value="ECO:0007669"/>
    <property type="project" value="TreeGrafter"/>
</dbReference>
<reference evidence="10" key="1">
    <citation type="submission" date="2017-04" db="EMBL/GenBank/DDBJ databases">
        <authorList>
            <person name="Varghese N."/>
            <person name="Submissions S."/>
        </authorList>
    </citation>
    <scope>NUCLEOTIDE SEQUENCE [LARGE SCALE GENOMIC DNA]</scope>
    <source>
        <strain evidence="10">Dd16</strain>
    </source>
</reference>
<evidence type="ECO:0000256" key="5">
    <source>
        <dbReference type="ARBA" id="ARBA00023049"/>
    </source>
</evidence>
<dbReference type="RefSeq" id="WP_172840818.1">
    <property type="nucleotide sequence ID" value="NZ_LT840185.1"/>
</dbReference>
<comment type="similarity">
    <text evidence="6">Belongs to the peptidase M48 family.</text>
</comment>
<evidence type="ECO:0000256" key="7">
    <source>
        <dbReference type="SAM" id="SignalP"/>
    </source>
</evidence>
<dbReference type="GO" id="GO:0006515">
    <property type="term" value="P:protein quality control for misfolded or incompletely synthesized proteins"/>
    <property type="evidence" value="ECO:0007669"/>
    <property type="project" value="TreeGrafter"/>
</dbReference>
<dbReference type="PANTHER" id="PTHR22726:SF1">
    <property type="entry name" value="METALLOENDOPEPTIDASE OMA1, MITOCHONDRIAL"/>
    <property type="match status" value="1"/>
</dbReference>
<accession>A0A1X7G1H0</accession>
<evidence type="ECO:0000313" key="9">
    <source>
        <dbReference type="EMBL" id="SMF62326.1"/>
    </source>
</evidence>
<evidence type="ECO:0000256" key="2">
    <source>
        <dbReference type="ARBA" id="ARBA00022723"/>
    </source>
</evidence>
<dbReference type="InterPro" id="IPR001478">
    <property type="entry name" value="PDZ"/>
</dbReference>
<dbReference type="SUPFAM" id="SSF50156">
    <property type="entry name" value="PDZ domain-like"/>
    <property type="match status" value="1"/>
</dbReference>
<evidence type="ECO:0000313" key="10">
    <source>
        <dbReference type="Proteomes" id="UP000192934"/>
    </source>
</evidence>
<evidence type="ECO:0000256" key="6">
    <source>
        <dbReference type="RuleBase" id="RU003983"/>
    </source>
</evidence>
<feature type="domain" description="PDZ" evidence="8">
    <location>
        <begin position="51"/>
        <end position="137"/>
    </location>
</feature>
<feature type="chain" id="PRO_5012372069" evidence="7">
    <location>
        <begin position="21"/>
        <end position="306"/>
    </location>
</feature>
<protein>
    <submittedName>
        <fullName evidence="9">PDZ domain-containing protein</fullName>
    </submittedName>
</protein>
<dbReference type="InterPro" id="IPR041489">
    <property type="entry name" value="PDZ_6"/>
</dbReference>
<dbReference type="AlphaFoldDB" id="A0A1X7G1H0"/>
<evidence type="ECO:0000256" key="3">
    <source>
        <dbReference type="ARBA" id="ARBA00022801"/>
    </source>
</evidence>
<keyword evidence="7" id="KW-0732">Signal</keyword>
<feature type="signal peptide" evidence="7">
    <location>
        <begin position="1"/>
        <end position="20"/>
    </location>
</feature>
<dbReference type="Gene3D" id="3.30.2010.10">
    <property type="entry name" value="Metalloproteases ('zincins'), catalytic domain"/>
    <property type="match status" value="1"/>
</dbReference>
<dbReference type="PROSITE" id="PS50106">
    <property type="entry name" value="PDZ"/>
    <property type="match status" value="1"/>
</dbReference>
<dbReference type="Pfam" id="PF17820">
    <property type="entry name" value="PDZ_6"/>
    <property type="match status" value="1"/>
</dbReference>
<sequence>MRHAIAAALIGVALPTAAVASDADAQLRQDNAFQQAEARLAAVSFRLATRAANLCSRKSPSIGIFLRQLSDFSLSDRAEAIRLYGLDRGVGVSAVAPASPAAVSGIEPGDVIVAVNDAPLPDTTQIDRTAASSKLRSFFQSAMQYRPILLRRLRAGTESDAFATPVVGCALDARLAMSKQLNAFASEGQVVIPVRFALFTASDDELAVAVAHEYAHIELGHHAADPKRDGEYRTIRGKAVEEAADRLGLRMAHAAGYDISAAIGLWRRFYGAKGPVPAFLTRHPGLARREAIVREVMAELGAPNAP</sequence>
<dbReference type="PANTHER" id="PTHR22726">
    <property type="entry name" value="METALLOENDOPEPTIDASE OMA1"/>
    <property type="match status" value="1"/>
</dbReference>
<keyword evidence="3 6" id="KW-0378">Hydrolase</keyword>
<evidence type="ECO:0000259" key="8">
    <source>
        <dbReference type="PROSITE" id="PS50106"/>
    </source>
</evidence>
<dbReference type="GO" id="GO:0004222">
    <property type="term" value="F:metalloendopeptidase activity"/>
    <property type="evidence" value="ECO:0007669"/>
    <property type="project" value="InterPro"/>
</dbReference>
<gene>
    <name evidence="9" type="ORF">SAMN06295910_0984</name>
</gene>
<keyword evidence="1 6" id="KW-0645">Protease</keyword>
<dbReference type="Pfam" id="PF01435">
    <property type="entry name" value="Peptidase_M48"/>
    <property type="match status" value="2"/>
</dbReference>
<evidence type="ECO:0000256" key="4">
    <source>
        <dbReference type="ARBA" id="ARBA00022833"/>
    </source>
</evidence>